<dbReference type="GO" id="GO:0005524">
    <property type="term" value="F:ATP binding"/>
    <property type="evidence" value="ECO:0007669"/>
    <property type="project" value="InterPro"/>
</dbReference>
<reference evidence="3" key="1">
    <citation type="submission" date="2024-02" db="UniProtKB">
        <authorList>
            <consortium name="WormBaseParasite"/>
        </authorList>
    </citation>
    <scope>IDENTIFICATION</scope>
</reference>
<dbReference type="Pfam" id="PF00069">
    <property type="entry name" value="Pkinase"/>
    <property type="match status" value="1"/>
</dbReference>
<dbReference type="SMART" id="SM00220">
    <property type="entry name" value="S_TKc"/>
    <property type="match status" value="1"/>
</dbReference>
<proteinExistence type="predicted"/>
<organism evidence="2 3">
    <name type="scientific">Mesorhabditis belari</name>
    <dbReference type="NCBI Taxonomy" id="2138241"/>
    <lineage>
        <taxon>Eukaryota</taxon>
        <taxon>Metazoa</taxon>
        <taxon>Ecdysozoa</taxon>
        <taxon>Nematoda</taxon>
        <taxon>Chromadorea</taxon>
        <taxon>Rhabditida</taxon>
        <taxon>Rhabditina</taxon>
        <taxon>Rhabditomorpha</taxon>
        <taxon>Rhabditoidea</taxon>
        <taxon>Rhabditidae</taxon>
        <taxon>Mesorhabditinae</taxon>
        <taxon>Mesorhabditis</taxon>
    </lineage>
</organism>
<protein>
    <recommendedName>
        <fullName evidence="1">Protein kinase domain-containing protein</fullName>
    </recommendedName>
</protein>
<dbReference type="InterPro" id="IPR008271">
    <property type="entry name" value="Ser/Thr_kinase_AS"/>
</dbReference>
<dbReference type="WBParaSite" id="MBELARI_LOCUS11606">
    <property type="protein sequence ID" value="MBELARI_LOCUS11606"/>
    <property type="gene ID" value="MBELARI_LOCUS11606"/>
</dbReference>
<sequence length="348" mass="40094">MGFAEFQHDQISKKFVLLLEKCDGGDLLTMINDRHKIYSMYTVVYWAEQLFSALEYLRTRNLIHRDIKAENVLLSIKPNQPNLSPNKIEYDVKLCDFAFTIHRENTTFFLMETWEESPKGTYASMSPEVYNCMDYQNGTARALGLELAVETDLNEERKIRPLGFDDTKQRKECASSCVMLNKALSSLSKIGETTDHEPSDRHRKLFLEKFDDVQQASLDAKAIYAGQSAIFSKRYKEIDPEFSKSEKIRSDRIDLSFKQILIADFKHQADVFKSTFDVLIETVNIPATELSDYVFQLQIPPRHSSTCKNPDDLILKAGFPASTFKVVPNRDRRSSQIGNFTFTVMSRR</sequence>
<dbReference type="PANTHER" id="PTHR24348">
    <property type="entry name" value="SERINE/THREONINE-PROTEIN KINASE UNC-51-RELATED"/>
    <property type="match status" value="1"/>
</dbReference>
<evidence type="ECO:0000313" key="3">
    <source>
        <dbReference type="WBParaSite" id="MBELARI_LOCUS11606"/>
    </source>
</evidence>
<name>A0AAF3ECD3_9BILA</name>
<dbReference type="AlphaFoldDB" id="A0AAF3ECD3"/>
<dbReference type="InterPro" id="IPR045269">
    <property type="entry name" value="Atg1-like"/>
</dbReference>
<dbReference type="PROSITE" id="PS00108">
    <property type="entry name" value="PROTEIN_KINASE_ST"/>
    <property type="match status" value="1"/>
</dbReference>
<evidence type="ECO:0000259" key="1">
    <source>
        <dbReference type="PROSITE" id="PS50011"/>
    </source>
</evidence>
<dbReference type="InterPro" id="IPR011009">
    <property type="entry name" value="Kinase-like_dom_sf"/>
</dbReference>
<dbReference type="GO" id="GO:0004674">
    <property type="term" value="F:protein serine/threonine kinase activity"/>
    <property type="evidence" value="ECO:0007669"/>
    <property type="project" value="InterPro"/>
</dbReference>
<dbReference type="GO" id="GO:0005737">
    <property type="term" value="C:cytoplasm"/>
    <property type="evidence" value="ECO:0007669"/>
    <property type="project" value="TreeGrafter"/>
</dbReference>
<dbReference type="PROSITE" id="PS50011">
    <property type="entry name" value="PROTEIN_KINASE_DOM"/>
    <property type="match status" value="1"/>
</dbReference>
<feature type="domain" description="Protein kinase" evidence="1">
    <location>
        <begin position="1"/>
        <end position="218"/>
    </location>
</feature>
<dbReference type="SUPFAM" id="SSF56112">
    <property type="entry name" value="Protein kinase-like (PK-like)"/>
    <property type="match status" value="1"/>
</dbReference>
<dbReference type="Gene3D" id="1.10.510.10">
    <property type="entry name" value="Transferase(Phosphotransferase) domain 1"/>
    <property type="match status" value="1"/>
</dbReference>
<evidence type="ECO:0000313" key="2">
    <source>
        <dbReference type="Proteomes" id="UP000887575"/>
    </source>
</evidence>
<dbReference type="GO" id="GO:0010506">
    <property type="term" value="P:regulation of autophagy"/>
    <property type="evidence" value="ECO:0007669"/>
    <property type="project" value="InterPro"/>
</dbReference>
<accession>A0AAF3ECD3</accession>
<dbReference type="GO" id="GO:0006914">
    <property type="term" value="P:autophagy"/>
    <property type="evidence" value="ECO:0007669"/>
    <property type="project" value="UniProtKB-ARBA"/>
</dbReference>
<dbReference type="PANTHER" id="PTHR24348:SF68">
    <property type="entry name" value="SERINE_THREONINE-PROTEIN KINASE ATG1C"/>
    <property type="match status" value="1"/>
</dbReference>
<dbReference type="Proteomes" id="UP000887575">
    <property type="component" value="Unassembled WGS sequence"/>
</dbReference>
<keyword evidence="2" id="KW-1185">Reference proteome</keyword>
<dbReference type="InterPro" id="IPR000719">
    <property type="entry name" value="Prot_kinase_dom"/>
</dbReference>